<gene>
    <name evidence="2" type="ORF">KM1_039600</name>
</gene>
<feature type="domain" description="ABC transporter" evidence="1">
    <location>
        <begin position="9"/>
        <end position="60"/>
    </location>
</feature>
<dbReference type="VEuPathDB" id="AmoebaDB:KM1_039600"/>
<dbReference type="GO" id="GO:0042626">
    <property type="term" value="F:ATPase-coupled transmembrane transporter activity"/>
    <property type="evidence" value="ECO:0007669"/>
    <property type="project" value="TreeGrafter"/>
</dbReference>
<sequence length="85" mass="9264">MIECAKVANAYEFVSKLAEGYDTLIGEKGALLSGGKKQRIVITCALIRKQSNLLLDEATSALDTQSEKIVQEALEKHQGRTTILV</sequence>
<evidence type="ECO:0000259" key="1">
    <source>
        <dbReference type="Pfam" id="PF00005"/>
    </source>
</evidence>
<dbReference type="Proteomes" id="UP000030780">
    <property type="component" value="Unassembled WGS sequence"/>
</dbReference>
<dbReference type="PANTHER" id="PTHR24221:SF503">
    <property type="entry name" value="MITOCHONDRIAL POTASSIUM CHANNEL ATP-BINDING SUBUNIT"/>
    <property type="match status" value="1"/>
</dbReference>
<evidence type="ECO:0000313" key="3">
    <source>
        <dbReference type="Proteomes" id="UP000030780"/>
    </source>
</evidence>
<dbReference type="InterPro" id="IPR003439">
    <property type="entry name" value="ABC_transporter-like_ATP-bd"/>
</dbReference>
<reference evidence="2 3" key="1">
    <citation type="submission" date="2013-01" db="EMBL/GenBank/DDBJ databases">
        <authorList>
            <person name="Inman J."/>
            <person name="Zafar N."/>
            <person name="Lorenzi H."/>
            <person name="Caler E."/>
        </authorList>
    </citation>
    <scope>NUCLEOTIDE SEQUENCE [LARGE SCALE GENOMIC DNA]</scope>
    <source>
        <strain evidence="2 3">HM-3:IMSS</strain>
    </source>
</reference>
<proteinExistence type="predicted"/>
<feature type="non-terminal residue" evidence="2">
    <location>
        <position position="85"/>
    </location>
</feature>
<dbReference type="AlphaFoldDB" id="M7W365"/>
<name>M7W365_ENTHI</name>
<accession>M7W365</accession>
<organism evidence="2 3">
    <name type="scientific">Entamoeba histolytica HM-3:IMSS</name>
    <dbReference type="NCBI Taxonomy" id="885315"/>
    <lineage>
        <taxon>Eukaryota</taxon>
        <taxon>Amoebozoa</taxon>
        <taxon>Evosea</taxon>
        <taxon>Archamoebae</taxon>
        <taxon>Mastigamoebida</taxon>
        <taxon>Entamoebidae</taxon>
        <taxon>Entamoeba</taxon>
    </lineage>
</organism>
<dbReference type="GO" id="GO:0016020">
    <property type="term" value="C:membrane"/>
    <property type="evidence" value="ECO:0007669"/>
    <property type="project" value="TreeGrafter"/>
</dbReference>
<dbReference type="GO" id="GO:0016887">
    <property type="term" value="F:ATP hydrolysis activity"/>
    <property type="evidence" value="ECO:0007669"/>
    <property type="project" value="InterPro"/>
</dbReference>
<dbReference type="EMBL" id="KB638468">
    <property type="protein sequence ID" value="EMS12451.1"/>
    <property type="molecule type" value="Genomic_DNA"/>
</dbReference>
<dbReference type="InterPro" id="IPR027417">
    <property type="entry name" value="P-loop_NTPase"/>
</dbReference>
<dbReference type="SUPFAM" id="SSF52540">
    <property type="entry name" value="P-loop containing nucleoside triphosphate hydrolases"/>
    <property type="match status" value="1"/>
</dbReference>
<evidence type="ECO:0000313" key="2">
    <source>
        <dbReference type="EMBL" id="EMS12451.1"/>
    </source>
</evidence>
<protein>
    <submittedName>
        <fullName evidence="2">p-glycoprotein 5, putative</fullName>
    </submittedName>
</protein>
<dbReference type="InterPro" id="IPR039421">
    <property type="entry name" value="Type_1_exporter"/>
</dbReference>
<dbReference type="PANTHER" id="PTHR24221">
    <property type="entry name" value="ATP-BINDING CASSETTE SUB-FAMILY B"/>
    <property type="match status" value="1"/>
</dbReference>
<dbReference type="GO" id="GO:0005524">
    <property type="term" value="F:ATP binding"/>
    <property type="evidence" value="ECO:0007669"/>
    <property type="project" value="InterPro"/>
</dbReference>
<dbReference type="Gene3D" id="3.40.50.300">
    <property type="entry name" value="P-loop containing nucleotide triphosphate hydrolases"/>
    <property type="match status" value="1"/>
</dbReference>
<dbReference type="Pfam" id="PF00005">
    <property type="entry name" value="ABC_tran"/>
    <property type="match status" value="1"/>
</dbReference>